<dbReference type="OrthoDB" id="5598268at2759"/>
<dbReference type="VEuPathDB" id="FungiDB:BON22_4430"/>
<dbReference type="GO" id="GO:0001002">
    <property type="term" value="F:RNA polymerase III type 1 promoter sequence-specific DNA binding"/>
    <property type="evidence" value="ECO:0007669"/>
    <property type="project" value="TreeGrafter"/>
</dbReference>
<feature type="region of interest" description="Disordered" evidence="5">
    <location>
        <begin position="441"/>
        <end position="472"/>
    </location>
</feature>
<keyword evidence="2" id="KW-0238">DNA-binding</keyword>
<evidence type="ECO:0000313" key="9">
    <source>
        <dbReference type="EMBL" id="ONH65536.1"/>
    </source>
</evidence>
<feature type="domain" description="Transcription factor IIIC subunit Tfc1/Sfc1 triple barrel" evidence="7">
    <location>
        <begin position="19"/>
        <end position="132"/>
    </location>
</feature>
<dbReference type="OMA" id="PWRNTYI"/>
<dbReference type="InterPro" id="IPR041499">
    <property type="entry name" value="Tfc1/Sfc1_N"/>
</dbReference>
<evidence type="ECO:0000259" key="7">
    <source>
        <dbReference type="Pfam" id="PF17682"/>
    </source>
</evidence>
<evidence type="ECO:0000256" key="1">
    <source>
        <dbReference type="ARBA" id="ARBA00004123"/>
    </source>
</evidence>
<evidence type="ECO:0000256" key="4">
    <source>
        <dbReference type="ARBA" id="ARBA00023242"/>
    </source>
</evidence>
<dbReference type="Pfam" id="PF09734">
    <property type="entry name" value="Tau95"/>
    <property type="match status" value="1"/>
</dbReference>
<evidence type="ECO:0000256" key="3">
    <source>
        <dbReference type="ARBA" id="ARBA00023163"/>
    </source>
</evidence>
<gene>
    <name evidence="9" type="ORF">BON22_4430</name>
    <name evidence="8" type="ORF">CYFA0S_03e04126g</name>
</gene>
<dbReference type="InterPro" id="IPR040454">
    <property type="entry name" value="TF_IIIC_Tfc1/Sfc1"/>
</dbReference>
<reference evidence="8" key="1">
    <citation type="journal article" date="2014" name="Genome Announc.">
        <title>Genome sequence of the yeast Cyberlindnera fabianii (Hansenula fabianii).</title>
        <authorList>
            <person name="Freel K.C."/>
            <person name="Sarilar V."/>
            <person name="Neuveglise C."/>
            <person name="Devillers H."/>
            <person name="Friedrich A."/>
            <person name="Schacherer J."/>
        </authorList>
    </citation>
    <scope>NUCLEOTIDE SEQUENCE</scope>
    <source>
        <strain evidence="8">YJS4271</strain>
    </source>
</reference>
<evidence type="ECO:0000313" key="8">
    <source>
        <dbReference type="EMBL" id="CDR39504.1"/>
    </source>
</evidence>
<feature type="domain" description="Transcription factor IIIC subunit 5 HTH" evidence="6">
    <location>
        <begin position="178"/>
        <end position="331"/>
    </location>
</feature>
<dbReference type="Pfam" id="PF17682">
    <property type="entry name" value="Tau95_N"/>
    <property type="match status" value="1"/>
</dbReference>
<accession>A0A061AQU6</accession>
<proteinExistence type="predicted"/>
<dbReference type="GO" id="GO:0006384">
    <property type="term" value="P:transcription initiation at RNA polymerase III promoter"/>
    <property type="evidence" value="ECO:0007669"/>
    <property type="project" value="InterPro"/>
</dbReference>
<feature type="compositionally biased region" description="Acidic residues" evidence="5">
    <location>
        <begin position="452"/>
        <end position="472"/>
    </location>
</feature>
<reference evidence="10" key="2">
    <citation type="journal article" date="2017" name="Genome Announc.">
        <title>Genome sequences of Cyberlindnera fabianii 65, Pichia kudriavzevii 129, and Saccharomyces cerevisiae 131 isolated from fermented masau fruits in Zimbabwe.</title>
        <authorList>
            <person name="van Rijswijck I.M.H."/>
            <person name="Derks M.F.L."/>
            <person name="Abee T."/>
            <person name="de Ridder D."/>
            <person name="Smid E.J."/>
        </authorList>
    </citation>
    <scope>NUCLEOTIDE SEQUENCE [LARGE SCALE GENOMIC DNA]</scope>
    <source>
        <strain evidence="10">65</strain>
    </source>
</reference>
<keyword evidence="4" id="KW-0539">Nucleus</keyword>
<evidence type="ECO:0000256" key="5">
    <source>
        <dbReference type="SAM" id="MobiDB-lite"/>
    </source>
</evidence>
<dbReference type="PANTHER" id="PTHR13230:SF5">
    <property type="entry name" value="GENERAL TRANSCRIPTION FACTOR 3C POLYPEPTIDE 5"/>
    <property type="match status" value="1"/>
</dbReference>
<comment type="subcellular location">
    <subcellularLocation>
        <location evidence="1">Nucleus</location>
    </subcellularLocation>
</comment>
<reference evidence="9" key="3">
    <citation type="submission" date="2017-01" db="EMBL/GenBank/DDBJ databases">
        <authorList>
            <person name="Mah S.A."/>
            <person name="Swanson W.J."/>
            <person name="Moy G.W."/>
            <person name="Vacquier V.D."/>
        </authorList>
    </citation>
    <scope>NUCLEOTIDE SEQUENCE [LARGE SCALE GENOMIC DNA]</scope>
    <source>
        <strain evidence="9">65</strain>
    </source>
</reference>
<feature type="compositionally biased region" description="Basic and acidic residues" evidence="5">
    <location>
        <begin position="441"/>
        <end position="451"/>
    </location>
</feature>
<organism evidence="8">
    <name type="scientific">Cyberlindnera fabianii</name>
    <name type="common">Yeast</name>
    <name type="synonym">Hansenula fabianii</name>
    <dbReference type="NCBI Taxonomy" id="36022"/>
    <lineage>
        <taxon>Eukaryota</taxon>
        <taxon>Fungi</taxon>
        <taxon>Dikarya</taxon>
        <taxon>Ascomycota</taxon>
        <taxon>Saccharomycotina</taxon>
        <taxon>Saccharomycetes</taxon>
        <taxon>Phaffomycetales</taxon>
        <taxon>Phaffomycetaceae</taxon>
        <taxon>Cyberlindnera</taxon>
    </lineage>
</organism>
<dbReference type="GO" id="GO:0000127">
    <property type="term" value="C:transcription factor TFIIIC complex"/>
    <property type="evidence" value="ECO:0007669"/>
    <property type="project" value="InterPro"/>
</dbReference>
<dbReference type="STRING" id="36022.A0A061AQU6"/>
<evidence type="ECO:0000259" key="6">
    <source>
        <dbReference type="Pfam" id="PF09734"/>
    </source>
</evidence>
<dbReference type="PANTHER" id="PTHR13230">
    <property type="entry name" value="GENERAL TRANSCRIPTION FACTOR IIIC, POLYPEPTIDE 5"/>
    <property type="match status" value="1"/>
</dbReference>
<dbReference type="GO" id="GO:0005634">
    <property type="term" value="C:nucleus"/>
    <property type="evidence" value="ECO:0007669"/>
    <property type="project" value="UniProtKB-SubCell"/>
</dbReference>
<dbReference type="InterPro" id="IPR042536">
    <property type="entry name" value="TFIIIC_tauA_Sfc1"/>
</dbReference>
<keyword evidence="10" id="KW-1185">Reference proteome</keyword>
<keyword evidence="3" id="KW-0804">Transcription</keyword>
<dbReference type="EMBL" id="LK052888">
    <property type="protein sequence ID" value="CDR39504.1"/>
    <property type="molecule type" value="Genomic_DNA"/>
</dbReference>
<evidence type="ECO:0000313" key="10">
    <source>
        <dbReference type="Proteomes" id="UP000189513"/>
    </source>
</evidence>
<name>A0A061AQU6_CYBFA</name>
<dbReference type="GO" id="GO:0001003">
    <property type="term" value="F:RNA polymerase III type 2 promoter sequence-specific DNA binding"/>
    <property type="evidence" value="ECO:0007669"/>
    <property type="project" value="TreeGrafter"/>
</dbReference>
<dbReference type="Gene3D" id="3.30.200.160">
    <property type="entry name" value="TFIIIC, subcomplex tauA, subunit Sfc1, barrel domain"/>
    <property type="match status" value="1"/>
</dbReference>
<dbReference type="InterPro" id="IPR019136">
    <property type="entry name" value="TF_IIIC_su-5_HTH"/>
</dbReference>
<dbReference type="Proteomes" id="UP000189513">
    <property type="component" value="Unassembled WGS sequence"/>
</dbReference>
<dbReference type="EMBL" id="MPUK01000010">
    <property type="protein sequence ID" value="ONH65536.1"/>
    <property type="molecule type" value="Genomic_DNA"/>
</dbReference>
<sequence>MTSKQYAKEHSLDIPHISCIEFPLKVNNVDRALQMVGGKEAIIRACQDEMTNPLELRFTKNIYEHPVNAKLSSNEQILIKVTVPKKALEANEGSVQKTLKQMHEEKKAVHITPVAIINKTFRFREMADFQYSPQTSEFTQTINKSIHSMNYENIKKLEKVFAPDKKPWEPAESGQFELPPPPRFSSIPLPFNYQYKKNAATVIKEGKLSIKSKRIKLHSIIIRWEDEVPQEPTPELKQQLENFQNEPDNMFSRDILHTIEILKGLFDKKPVWIRKHLEAVLSPHLQQCLKYALPQVSYTYTKGPWRQSYIRLGLDPKSSRSLAPYQTERFRIPNVSRSFPKNTTNETLTELPDAFKFNGEELPVSLSFQLENLVDPDVKKILFMGTFREECDFHDGWYDALTMTKLRRLMRYKIRSLVDGTRIEMAKVDHIINKLELAEGKDGDKDDKDIKEDIEDDDDDDDDDEEAGDGYELDVSDANYNEILKYLEKFNPRGAGEIEGLAGLLKQRDLDI</sequence>
<dbReference type="AlphaFoldDB" id="A0A061AQU6"/>
<protein>
    <submittedName>
        <fullName evidence="8">CYFA0S03e04126g1_1</fullName>
    </submittedName>
    <submittedName>
        <fullName evidence="9">Transcription factor tau 95 kDa subunit</fullName>
    </submittedName>
</protein>
<evidence type="ECO:0000256" key="2">
    <source>
        <dbReference type="ARBA" id="ARBA00023125"/>
    </source>
</evidence>